<protein>
    <recommendedName>
        <fullName evidence="16 17">Na(+)-translocating NADH-quinone reductase subunit C</fullName>
        <shortName evidence="16 17">Na(+)-NQR subunit C</shortName>
        <shortName evidence="16 17">Na(+)-translocating NQR subunit C</shortName>
        <ecNumber evidence="16 17">7.2.1.1</ecNumber>
    </recommendedName>
    <alternativeName>
        <fullName evidence="16 17">NQR complex subunit C</fullName>
    </alternativeName>
    <alternativeName>
        <fullName evidence="16 17">NQR-1 subunit C</fullName>
    </alternativeName>
</protein>
<evidence type="ECO:0000256" key="11">
    <source>
        <dbReference type="ARBA" id="ARBA00023053"/>
    </source>
</evidence>
<organism evidence="20 21">
    <name type="scientific">Alienimonas californiensis</name>
    <dbReference type="NCBI Taxonomy" id="2527989"/>
    <lineage>
        <taxon>Bacteria</taxon>
        <taxon>Pseudomonadati</taxon>
        <taxon>Planctomycetota</taxon>
        <taxon>Planctomycetia</taxon>
        <taxon>Planctomycetales</taxon>
        <taxon>Planctomycetaceae</taxon>
        <taxon>Alienimonas</taxon>
    </lineage>
</organism>
<keyword evidence="20" id="KW-0560">Oxidoreductase</keyword>
<dbReference type="KEGG" id="acaf:CA12_28140"/>
<feature type="modified residue" description="FMN phosphoryl threonine" evidence="16">
    <location>
        <position position="244"/>
    </location>
</feature>
<keyword evidence="7 16" id="KW-0812">Transmembrane</keyword>
<comment type="subunit">
    <text evidence="16 17">Composed of six subunits; NqrA, NqrB, NqrC, NqrD, NqrE and NqrF.</text>
</comment>
<dbReference type="GO" id="GO:0005886">
    <property type="term" value="C:plasma membrane"/>
    <property type="evidence" value="ECO:0007669"/>
    <property type="project" value="UniProtKB-SubCell"/>
</dbReference>
<evidence type="ECO:0000256" key="2">
    <source>
        <dbReference type="ARBA" id="ARBA00022475"/>
    </source>
</evidence>
<keyword evidence="2 16" id="KW-1003">Cell membrane</keyword>
<evidence type="ECO:0000256" key="16">
    <source>
        <dbReference type="HAMAP-Rule" id="MF_00427"/>
    </source>
</evidence>
<evidence type="ECO:0000259" key="19">
    <source>
        <dbReference type="SMART" id="SM00900"/>
    </source>
</evidence>
<dbReference type="PIRSF" id="PIRSF009437">
    <property type="entry name" value="NQR-1_subunit_C"/>
    <property type="match status" value="1"/>
</dbReference>
<feature type="domain" description="FMN-binding" evidence="19">
    <location>
        <begin position="152"/>
        <end position="261"/>
    </location>
</feature>
<dbReference type="RefSeq" id="WP_165700761.1">
    <property type="nucleotide sequence ID" value="NZ_CP036265.1"/>
</dbReference>
<name>A0A517PBE9_9PLAN</name>
<evidence type="ECO:0000256" key="7">
    <source>
        <dbReference type="ARBA" id="ARBA00022692"/>
    </source>
</evidence>
<comment type="caution">
    <text evidence="16">Lacks conserved residue(s) required for the propagation of feature annotation.</text>
</comment>
<dbReference type="GO" id="GO:0016655">
    <property type="term" value="F:oxidoreductase activity, acting on NAD(P)H, quinone or similar compound as acceptor"/>
    <property type="evidence" value="ECO:0007669"/>
    <property type="project" value="UniProtKB-UniRule"/>
</dbReference>
<dbReference type="PANTHER" id="PTHR37838:SF1">
    <property type="entry name" value="NA(+)-TRANSLOCATING NADH-QUINONE REDUCTASE SUBUNIT C"/>
    <property type="match status" value="1"/>
</dbReference>
<reference evidence="20 21" key="1">
    <citation type="submission" date="2019-02" db="EMBL/GenBank/DDBJ databases">
        <title>Deep-cultivation of Planctomycetes and their phenomic and genomic characterization uncovers novel biology.</title>
        <authorList>
            <person name="Wiegand S."/>
            <person name="Jogler M."/>
            <person name="Boedeker C."/>
            <person name="Pinto D."/>
            <person name="Vollmers J."/>
            <person name="Rivas-Marin E."/>
            <person name="Kohn T."/>
            <person name="Peeters S.H."/>
            <person name="Heuer A."/>
            <person name="Rast P."/>
            <person name="Oberbeckmann S."/>
            <person name="Bunk B."/>
            <person name="Jeske O."/>
            <person name="Meyerdierks A."/>
            <person name="Storesund J.E."/>
            <person name="Kallscheuer N."/>
            <person name="Luecker S."/>
            <person name="Lage O.M."/>
            <person name="Pohl T."/>
            <person name="Merkel B.J."/>
            <person name="Hornburger P."/>
            <person name="Mueller R.-W."/>
            <person name="Bruemmer F."/>
            <person name="Labrenz M."/>
            <person name="Spormann A.M."/>
            <person name="Op den Camp H."/>
            <person name="Overmann J."/>
            <person name="Amann R."/>
            <person name="Jetten M.S.M."/>
            <person name="Mascher T."/>
            <person name="Medema M.H."/>
            <person name="Devos D.P."/>
            <person name="Kaster A.-K."/>
            <person name="Ovreas L."/>
            <person name="Rohde M."/>
            <person name="Galperin M.Y."/>
            <person name="Jogler C."/>
        </authorList>
    </citation>
    <scope>NUCLEOTIDE SEQUENCE [LARGE SCALE GENOMIC DNA]</scope>
    <source>
        <strain evidence="20 21">CA12</strain>
    </source>
</reference>
<keyword evidence="1 16" id="KW-0813">Transport</keyword>
<evidence type="ECO:0000256" key="17">
    <source>
        <dbReference type="PIRNR" id="PIRNR009437"/>
    </source>
</evidence>
<dbReference type="Pfam" id="PF04205">
    <property type="entry name" value="FMN_bind"/>
    <property type="match status" value="1"/>
</dbReference>
<dbReference type="HAMAP" id="MF_00427">
    <property type="entry name" value="NqrC"/>
    <property type="match status" value="1"/>
</dbReference>
<keyword evidence="6 16" id="KW-0288">FMN</keyword>
<evidence type="ECO:0000256" key="15">
    <source>
        <dbReference type="ARBA" id="ARBA00023201"/>
    </source>
</evidence>
<dbReference type="AlphaFoldDB" id="A0A517PBE9"/>
<evidence type="ECO:0000256" key="9">
    <source>
        <dbReference type="ARBA" id="ARBA00022989"/>
    </source>
</evidence>
<evidence type="ECO:0000256" key="10">
    <source>
        <dbReference type="ARBA" id="ARBA00023027"/>
    </source>
</evidence>
<dbReference type="GO" id="GO:0010181">
    <property type="term" value="F:FMN binding"/>
    <property type="evidence" value="ECO:0007669"/>
    <property type="project" value="UniProtKB-UniRule"/>
</dbReference>
<evidence type="ECO:0000256" key="4">
    <source>
        <dbReference type="ARBA" id="ARBA00022553"/>
    </source>
</evidence>
<keyword evidence="4 16" id="KW-0597">Phosphoprotein</keyword>
<keyword evidence="13 16" id="KW-0830">Ubiquinone</keyword>
<keyword evidence="3" id="KW-0997">Cell inner membrane</keyword>
<proteinExistence type="inferred from homology"/>
<comment type="cofactor">
    <cofactor evidence="16 17">
        <name>FMN</name>
        <dbReference type="ChEBI" id="CHEBI:58210"/>
    </cofactor>
</comment>
<keyword evidence="14 16" id="KW-0472">Membrane</keyword>
<dbReference type="SMART" id="SM00900">
    <property type="entry name" value="FMN_bind"/>
    <property type="match status" value="1"/>
</dbReference>
<dbReference type="EC" id="7.2.1.1" evidence="16 17"/>
<keyword evidence="5 16" id="KW-0285">Flavoprotein</keyword>
<comment type="similarity">
    <text evidence="16 17">Belongs to the NqrC family.</text>
</comment>
<evidence type="ECO:0000256" key="3">
    <source>
        <dbReference type="ARBA" id="ARBA00022519"/>
    </source>
</evidence>
<comment type="subcellular location">
    <subcellularLocation>
        <location evidence="16">Cell membrane</location>
        <topology evidence="16">Single-pass membrane protein</topology>
    </subcellularLocation>
</comment>
<evidence type="ECO:0000256" key="14">
    <source>
        <dbReference type="ARBA" id="ARBA00023136"/>
    </source>
</evidence>
<keyword evidence="12 16" id="KW-0406">Ion transport</keyword>
<evidence type="ECO:0000256" key="6">
    <source>
        <dbReference type="ARBA" id="ARBA00022643"/>
    </source>
</evidence>
<dbReference type="PANTHER" id="PTHR37838">
    <property type="entry name" value="NA(+)-TRANSLOCATING NADH-QUINONE REDUCTASE SUBUNIT C"/>
    <property type="match status" value="1"/>
</dbReference>
<gene>
    <name evidence="16 20" type="primary">nqrC</name>
    <name evidence="20" type="ORF">CA12_28140</name>
</gene>
<keyword evidence="18" id="KW-0175">Coiled coil</keyword>
<comment type="function">
    <text evidence="16">NQR complex catalyzes the reduction of ubiquinone-1 to ubiquinol by two successive reactions, coupled with the transport of Na(+) ions from the cytoplasm to the periplasm. NqrA to NqrE are probably involved in the second step, the conversion of ubisemiquinone to ubiquinol.</text>
</comment>
<sequence>MAFKPKNKDSLANVLTVSVLLCLVCSAVVSVAAVSLRDLQNENEKLAKQRNRLIAAGLIEVDASNEAVDEVYAARIREQWIDLSDGEPTLAPEPGTKAFDFEAAADDEDFSAPIPSGYGVPGRRPNVAPVYQVLSEDGSTVEKVVLPVSGKGLWSTLRAYLALDVNFDEDVPRDRFPIAGVTFYEQAETAGLGAEVENPIWQEDWQGQFAFDEEWSPQFEVAKVPAAEGTDAAAYQVDALAGATITGNGVEAMVNYWLSEDAFGAYLRKVTPEFLELNRVDPATAEQQLEEEAERTAS</sequence>
<keyword evidence="15 16" id="KW-0739">Sodium transport</keyword>
<keyword evidence="21" id="KW-1185">Reference proteome</keyword>
<keyword evidence="9 16" id="KW-1133">Transmembrane helix</keyword>
<evidence type="ECO:0000256" key="12">
    <source>
        <dbReference type="ARBA" id="ARBA00023065"/>
    </source>
</evidence>
<keyword evidence="10 16" id="KW-0520">NAD</keyword>
<dbReference type="InterPro" id="IPR010204">
    <property type="entry name" value="NqrC"/>
</dbReference>
<evidence type="ECO:0000256" key="13">
    <source>
        <dbReference type="ARBA" id="ARBA00023075"/>
    </source>
</evidence>
<dbReference type="EMBL" id="CP036265">
    <property type="protein sequence ID" value="QDT16708.1"/>
    <property type="molecule type" value="Genomic_DNA"/>
</dbReference>
<evidence type="ECO:0000256" key="18">
    <source>
        <dbReference type="SAM" id="Coils"/>
    </source>
</evidence>
<evidence type="ECO:0000256" key="1">
    <source>
        <dbReference type="ARBA" id="ARBA00022448"/>
    </source>
</evidence>
<accession>A0A517PBE9</accession>
<keyword evidence="8 16" id="KW-1278">Translocase</keyword>
<dbReference type="InterPro" id="IPR007329">
    <property type="entry name" value="FMN-bd"/>
</dbReference>
<evidence type="ECO:0000256" key="8">
    <source>
        <dbReference type="ARBA" id="ARBA00022967"/>
    </source>
</evidence>
<dbReference type="NCBIfam" id="TIGR01938">
    <property type="entry name" value="nqrC"/>
    <property type="match status" value="1"/>
</dbReference>
<dbReference type="GO" id="GO:0006814">
    <property type="term" value="P:sodium ion transport"/>
    <property type="evidence" value="ECO:0007669"/>
    <property type="project" value="UniProtKB-UniRule"/>
</dbReference>
<comment type="catalytic activity">
    <reaction evidence="16 17">
        <text>a ubiquinone + n Na(+)(in) + NADH + H(+) = a ubiquinol + n Na(+)(out) + NAD(+)</text>
        <dbReference type="Rhea" id="RHEA:47748"/>
        <dbReference type="Rhea" id="RHEA-COMP:9565"/>
        <dbReference type="Rhea" id="RHEA-COMP:9566"/>
        <dbReference type="ChEBI" id="CHEBI:15378"/>
        <dbReference type="ChEBI" id="CHEBI:16389"/>
        <dbReference type="ChEBI" id="CHEBI:17976"/>
        <dbReference type="ChEBI" id="CHEBI:29101"/>
        <dbReference type="ChEBI" id="CHEBI:57540"/>
        <dbReference type="ChEBI" id="CHEBI:57945"/>
        <dbReference type="EC" id="7.2.1.1"/>
    </reaction>
</comment>
<feature type="coiled-coil region" evidence="18">
    <location>
        <begin position="29"/>
        <end position="56"/>
    </location>
</feature>
<evidence type="ECO:0000313" key="20">
    <source>
        <dbReference type="EMBL" id="QDT16708.1"/>
    </source>
</evidence>
<evidence type="ECO:0000256" key="5">
    <source>
        <dbReference type="ARBA" id="ARBA00022630"/>
    </source>
</evidence>
<dbReference type="Proteomes" id="UP000318741">
    <property type="component" value="Chromosome"/>
</dbReference>
<evidence type="ECO:0000313" key="21">
    <source>
        <dbReference type="Proteomes" id="UP000318741"/>
    </source>
</evidence>
<keyword evidence="11 16" id="KW-0915">Sodium</keyword>